<dbReference type="Proteomes" id="UP000265663">
    <property type="component" value="Unassembled WGS sequence"/>
</dbReference>
<reference evidence="2 3" key="1">
    <citation type="journal article" date="2014" name="PLoS ONE">
        <title>De novo Genome Assembly of the Fungal Plant Pathogen Pyrenophora semeniperda.</title>
        <authorList>
            <person name="Soliai M.M."/>
            <person name="Meyer S.E."/>
            <person name="Udall J.A."/>
            <person name="Elzinga D.E."/>
            <person name="Hermansen R.A."/>
            <person name="Bodily P.M."/>
            <person name="Hart A.A."/>
            <person name="Coleman C.E."/>
        </authorList>
    </citation>
    <scope>NUCLEOTIDE SEQUENCE [LARGE SCALE GENOMIC DNA]</scope>
    <source>
        <strain evidence="2 3">CCB06</strain>
        <tissue evidence="2">Mycelium</tissue>
    </source>
</reference>
<gene>
    <name evidence="2" type="ORF">GMOD_00001605</name>
</gene>
<evidence type="ECO:0000256" key="1">
    <source>
        <dbReference type="SAM" id="MobiDB-lite"/>
    </source>
</evidence>
<evidence type="ECO:0000313" key="3">
    <source>
        <dbReference type="Proteomes" id="UP000265663"/>
    </source>
</evidence>
<accession>A0A3M7LZL5</accession>
<sequence length="122" mass="13782">MKPLNMPTFHPCLFPNEWRRVRRLRDPPTTTAESSRQSKRPTPASLIPYLQHSLAALRSPSYRITVMQPPRDCTQEALDKTGGCFGTKVRIPLLRNLGGNEEEAVRGNLMPIAQSNIDTIWA</sequence>
<name>A0A3M7LZL5_9PLEO</name>
<protein>
    <submittedName>
        <fullName evidence="2">Uncharacterized protein</fullName>
    </submittedName>
</protein>
<proteinExistence type="predicted"/>
<dbReference type="EMBL" id="KE747810">
    <property type="protein sequence ID" value="RMZ67648.1"/>
    <property type="molecule type" value="Genomic_DNA"/>
</dbReference>
<dbReference type="AlphaFoldDB" id="A0A3M7LZL5"/>
<organism evidence="2 3">
    <name type="scientific">Pyrenophora seminiperda CCB06</name>
    <dbReference type="NCBI Taxonomy" id="1302712"/>
    <lineage>
        <taxon>Eukaryota</taxon>
        <taxon>Fungi</taxon>
        <taxon>Dikarya</taxon>
        <taxon>Ascomycota</taxon>
        <taxon>Pezizomycotina</taxon>
        <taxon>Dothideomycetes</taxon>
        <taxon>Pleosporomycetidae</taxon>
        <taxon>Pleosporales</taxon>
        <taxon>Pleosporineae</taxon>
        <taxon>Pleosporaceae</taxon>
        <taxon>Pyrenophora</taxon>
    </lineage>
</organism>
<feature type="region of interest" description="Disordered" evidence="1">
    <location>
        <begin position="21"/>
        <end position="45"/>
    </location>
</feature>
<keyword evidence="3" id="KW-1185">Reference proteome</keyword>
<evidence type="ECO:0000313" key="2">
    <source>
        <dbReference type="EMBL" id="RMZ67648.1"/>
    </source>
</evidence>